<proteinExistence type="predicted"/>
<feature type="compositionally biased region" description="Basic and acidic residues" evidence="1">
    <location>
        <begin position="1"/>
        <end position="12"/>
    </location>
</feature>
<accession>A0A6C0BK17</accession>
<name>A0A6C0BK17_9ZZZZ</name>
<evidence type="ECO:0000313" key="2">
    <source>
        <dbReference type="EMBL" id="QHS92705.1"/>
    </source>
</evidence>
<organism evidence="2">
    <name type="scientific">viral metagenome</name>
    <dbReference type="NCBI Taxonomy" id="1070528"/>
    <lineage>
        <taxon>unclassified sequences</taxon>
        <taxon>metagenomes</taxon>
        <taxon>organismal metagenomes</taxon>
    </lineage>
</organism>
<dbReference type="AlphaFoldDB" id="A0A6C0BK17"/>
<sequence>MSLLEKARESAARARARAHRRLQAAGGQEQEFEQEGGRKRFEILTKHADAEARKRASEGKKVPTAKAVRDSIRSFTAEVNGVPLGEKRYFHGHPMAAARKVVSMVNREIKPHKISGYEKKTKEGKKVIAERTADGKGVEFSSIGEGNAIRIKLTEVSKGVLKATTFVADDGKRHHDKYVFEYFGWRVPVDSSFARGNRTIQAKYRNKVIPARGAASLAEAKAKQEALASKPKVAAARAALKARNAAKKK</sequence>
<dbReference type="EMBL" id="MN739187">
    <property type="protein sequence ID" value="QHS92705.1"/>
    <property type="molecule type" value="Genomic_DNA"/>
</dbReference>
<feature type="region of interest" description="Disordered" evidence="1">
    <location>
        <begin position="1"/>
        <end position="40"/>
    </location>
</feature>
<reference evidence="2" key="1">
    <citation type="journal article" date="2020" name="Nature">
        <title>Giant virus diversity and host interactions through global metagenomics.</title>
        <authorList>
            <person name="Schulz F."/>
            <person name="Roux S."/>
            <person name="Paez-Espino D."/>
            <person name="Jungbluth S."/>
            <person name="Walsh D.A."/>
            <person name="Denef V.J."/>
            <person name="McMahon K.D."/>
            <person name="Konstantinidis K.T."/>
            <person name="Eloe-Fadrosh E.A."/>
            <person name="Kyrpides N.C."/>
            <person name="Woyke T."/>
        </authorList>
    </citation>
    <scope>NUCLEOTIDE SEQUENCE</scope>
    <source>
        <strain evidence="2">GVMAG-M-3300014204-73</strain>
    </source>
</reference>
<evidence type="ECO:0000256" key="1">
    <source>
        <dbReference type="SAM" id="MobiDB-lite"/>
    </source>
</evidence>
<protein>
    <submittedName>
        <fullName evidence="2">Uncharacterized protein</fullName>
    </submittedName>
</protein>